<dbReference type="PIRSF" id="PIRSF003180">
    <property type="entry name" value="DiGMPpdiest_YuxH"/>
    <property type="match status" value="1"/>
</dbReference>
<accession>A0A1B9F9A8</accession>
<dbReference type="SUPFAM" id="SSF141868">
    <property type="entry name" value="EAL domain-like"/>
    <property type="match status" value="1"/>
</dbReference>
<protein>
    <submittedName>
        <fullName evidence="3">Putative signal transduction protein</fullName>
    </submittedName>
</protein>
<organism evidence="3 4">
    <name type="scientific">Dissulfuribacter thermophilus</name>
    <dbReference type="NCBI Taxonomy" id="1156395"/>
    <lineage>
        <taxon>Bacteria</taxon>
        <taxon>Pseudomonadati</taxon>
        <taxon>Thermodesulfobacteriota</taxon>
        <taxon>Dissulfuribacteria</taxon>
        <taxon>Dissulfuribacterales</taxon>
        <taxon>Dissulfuribacteraceae</taxon>
        <taxon>Dissulfuribacter</taxon>
    </lineage>
</organism>
<dbReference type="Proteomes" id="UP000093080">
    <property type="component" value="Unassembled WGS sequence"/>
</dbReference>
<dbReference type="SMART" id="SM00052">
    <property type="entry name" value="EAL"/>
    <property type="match status" value="1"/>
</dbReference>
<keyword evidence="4" id="KW-1185">Reference proteome</keyword>
<sequence length="406" mass="46903">MIKPLYIGRQPILDLKKETVAYEILYRAGEQSNEFPIINGTMATNQVLYSLFYSLDFQKILGGKKAFINFTKENLLQEFPVDIAPNHIVIELLENIDIDNEVLDACKTLKNKGYKIALDDFFLKDRSLELLHIADIVKVDWVTTNIEEIEQLTKFLKRYDVSLLAEKIEHEKEYRDAIELGYKYFQGYFFEKPTIIRGEDVSPTKWTYLKLFSLVQRPEIESEELVKIIKHDPALAFKLLNLINSAAFSLPNEVKSVEQAITLIGETEIRRWLSLVLMANLCEDQPEELIIIASTRARFGELIAIKIGQHHVSPTIFLLGILSLIDTMTGRPMDELFKKIKVHPSIIKALVEKSGPLFPFLYLMLAYERANENGLKKCSEYFNLSYEDITKCYLEAAQWANYLRDI</sequence>
<dbReference type="Gene3D" id="1.10.3210.10">
    <property type="entry name" value="Hypothetical protein af1432"/>
    <property type="match status" value="1"/>
</dbReference>
<comment type="caution">
    <text evidence="3">The sequence shown here is derived from an EMBL/GenBank/DDBJ whole genome shotgun (WGS) entry which is preliminary data.</text>
</comment>
<dbReference type="PANTHER" id="PTHR33525:SF4">
    <property type="entry name" value="CYCLIC DI-GMP PHOSPHODIESTERASE CDGJ"/>
    <property type="match status" value="1"/>
</dbReference>
<feature type="domain" description="EAL" evidence="1">
    <location>
        <begin position="1"/>
        <end position="207"/>
    </location>
</feature>
<dbReference type="InterPro" id="IPR035919">
    <property type="entry name" value="EAL_sf"/>
</dbReference>
<dbReference type="Pfam" id="PF08668">
    <property type="entry name" value="HDOD"/>
    <property type="match status" value="1"/>
</dbReference>
<dbReference type="InterPro" id="IPR014408">
    <property type="entry name" value="dGMP_Pdiesterase_EAL/HD-GYP"/>
</dbReference>
<evidence type="ECO:0000259" key="2">
    <source>
        <dbReference type="PROSITE" id="PS51833"/>
    </source>
</evidence>
<reference evidence="3 4" key="1">
    <citation type="submission" date="2016-06" db="EMBL/GenBank/DDBJ databases">
        <title>Respiratory ammonification of nitrate coupled to the oxidation of elemental sulfur in deep-sea autotrophic thermophilic bacteria.</title>
        <authorList>
            <person name="Slobodkina G.B."/>
            <person name="Mardanov A.V."/>
            <person name="Ravin N.V."/>
            <person name="Frolova A.A."/>
            <person name="Viryasiv M.B."/>
            <person name="Chernyh N.A."/>
            <person name="Bonch-Osmolovskaya E.A."/>
            <person name="Slobodkin A.I."/>
        </authorList>
    </citation>
    <scope>NUCLEOTIDE SEQUENCE [LARGE SCALE GENOMIC DNA]</scope>
    <source>
        <strain evidence="3 4">S69</strain>
    </source>
</reference>
<dbReference type="PANTHER" id="PTHR33525">
    <property type="match status" value="1"/>
</dbReference>
<dbReference type="Pfam" id="PF00563">
    <property type="entry name" value="EAL"/>
    <property type="match status" value="1"/>
</dbReference>
<proteinExistence type="predicted"/>
<evidence type="ECO:0000313" key="4">
    <source>
        <dbReference type="Proteomes" id="UP000093080"/>
    </source>
</evidence>
<dbReference type="AlphaFoldDB" id="A0A1B9F9A8"/>
<dbReference type="SUPFAM" id="SSF109604">
    <property type="entry name" value="HD-domain/PDEase-like"/>
    <property type="match status" value="1"/>
</dbReference>
<feature type="domain" description="HDOD" evidence="2">
    <location>
        <begin position="201"/>
        <end position="388"/>
    </location>
</feature>
<gene>
    <name evidence="3" type="ORF">DBT_0299</name>
</gene>
<dbReference type="PROSITE" id="PS50883">
    <property type="entry name" value="EAL"/>
    <property type="match status" value="1"/>
</dbReference>
<name>A0A1B9F9A8_9BACT</name>
<dbReference type="OrthoDB" id="9804751at2"/>
<evidence type="ECO:0000313" key="3">
    <source>
        <dbReference type="EMBL" id="OCC16482.1"/>
    </source>
</evidence>
<dbReference type="InterPro" id="IPR013976">
    <property type="entry name" value="HDOD"/>
</dbReference>
<dbReference type="InterPro" id="IPR052340">
    <property type="entry name" value="RNase_Y/CdgJ"/>
</dbReference>
<dbReference type="EMBL" id="MAGO01000001">
    <property type="protein sequence ID" value="OCC16482.1"/>
    <property type="molecule type" value="Genomic_DNA"/>
</dbReference>
<evidence type="ECO:0000259" key="1">
    <source>
        <dbReference type="PROSITE" id="PS50883"/>
    </source>
</evidence>
<dbReference type="STRING" id="1156395.DBT_0299"/>
<dbReference type="PROSITE" id="PS51833">
    <property type="entry name" value="HDOD"/>
    <property type="match status" value="1"/>
</dbReference>
<dbReference type="Gene3D" id="3.20.20.450">
    <property type="entry name" value="EAL domain"/>
    <property type="match status" value="1"/>
</dbReference>
<dbReference type="InterPro" id="IPR001633">
    <property type="entry name" value="EAL_dom"/>
</dbReference>
<dbReference type="RefSeq" id="WP_067615690.1">
    <property type="nucleotide sequence ID" value="NZ_MAGO01000001.1"/>
</dbReference>